<sequence length="1456" mass="164557">MENLSHSRPPNKGSHAAVAKRACNGGKFVGKTVYDDVFGGPPRFGVPTLSPRPEDYDEIFGGFHASRPTSIPVLDLPSVDEEEVFFDVRSCGFNYGEVFGGLDGLDFAASFEELLRQSSVGSVGRDRDGDVNGDSSEEAWTPAETESLSGDSDHSGKNQHSSNGESFELIDGSIEFSTSYHKVNHRSNGDLSNGITHIAQLHIPGGTCVVDETMPVKKTENENPPLYVCDDGNLDLSGETVQRKHLRKTMSQPAKRTAGLQTFANKLASQRSNGKGGSLSDEMFVTISEISLKTQPSVVPPPCRPPPMVDGKRKDHENSQTTASGETCGDGSPPYFDVEIDASSAAAASAAAMKEAMETAQVKLRSAKELMERKREGAQNSMKLSSKHDTKDKKEKLRKVVDGSRNVKDERVQDSRKEGSGMKPCIVQKQEVKKTAQAISNSVEREKAFNMAKVSAEEKHGKESLPSQGSDKTDLADEWQEATQFFELVRTDKSKMVFVEASNCSVSVANTKRNEHHLKAEKVATVLKQQEDGQCKEEAIREDHELEKVLNDLKTAKETCERGLSTARSEAAKGAHRHKGHEKKVKVAQVGSKQEETEVKSKMIQPSENAKKSTGVQESQKSEKHVNVRENEIKFEVQQAVKHKEIEQLPKQLSKSVENQKRSKECQETKDDEKRQREVFGWDGNDIKLGQSHEGAENKKAMEGAHEQEEKEDKETKDDEKRQREVFEWDGNDINLGQAHKGAANEKAMEGAHEQEEREDKTLKQTCKLEENEKKEKEVDELDEGEMIWRKALEQLENEKRLKQALEQEETWKKERETCPKEEKQVLEQENNEKKQSGVNEKEVIEKRLEQDHHEEDKTEKPLEEAFELEDNSRALKETQNGEDEMKTRHALEQQKYEELKGVNEVHLQTNKDEIGEKDQIDEGAHEHMEVEDLVPSDEVHKLDSHGRPELVINSDKNCDEQEEAQETVLVEDCGRVQAEYMESEKRREATKENLDRKFSFSGMGQDELEHVANQLRTEDVSSLYHQDDSVKKADEAGVGIGQRNDEKIKSISRVESYNEKQGIKFAYEERERGKNINEAEAVSNHEEDKDKFVPPHVVKESAEAGRRIEAVQSSVQEVKGDTLRTAQPVKTNQGMERREKNVSESLTPDEKETERMKGEVELEKERLRKIEEEREREREREKDRMTVDRVTLDARERAYAEARERAERAAVERAAAEAQQRAMAEAHERLVKASAEARLRAERAAVERATAEAQERAVEKAMAERAARVERSVSDKFSTFSRNSGLDLHNQQFQSTGSFKGLRYSSEYNGVEGESPQRCKARLERYRRTAERAAKALAEKNMRDLLAQREQAERNRLAETLDADVKRWSSGKEGNLRALLSTLQYILGPDSGWQPIPLTEVITSAAVKKAYRKATLCVHPDKLQQRGASIQQKYICEKVFDLLKEAWNKFNSEER</sequence>
<feature type="domain" description="J" evidence="4">
    <location>
        <begin position="1392"/>
        <end position="1456"/>
    </location>
</feature>
<feature type="coiled-coil region" evidence="2">
    <location>
        <begin position="1321"/>
        <end position="1356"/>
    </location>
</feature>
<feature type="region of interest" description="Disordered" evidence="3">
    <location>
        <begin position="939"/>
        <end position="965"/>
    </location>
</feature>
<dbReference type="GO" id="GO:0031982">
    <property type="term" value="C:vesicle"/>
    <property type="evidence" value="ECO:0007669"/>
    <property type="project" value="TreeGrafter"/>
</dbReference>
<feature type="region of interest" description="Disordered" evidence="3">
    <location>
        <begin position="570"/>
        <end position="631"/>
    </location>
</feature>
<dbReference type="GO" id="GO:0030276">
    <property type="term" value="F:clathrin binding"/>
    <property type="evidence" value="ECO:0007669"/>
    <property type="project" value="TreeGrafter"/>
</dbReference>
<dbReference type="PANTHER" id="PTHR23172">
    <property type="entry name" value="AUXILIN/CYCLIN G-ASSOCIATED KINASE-RELATED"/>
    <property type="match status" value="1"/>
</dbReference>
<protein>
    <recommendedName>
        <fullName evidence="4">J domain-containing protein</fullName>
    </recommendedName>
</protein>
<dbReference type="InterPro" id="IPR036869">
    <property type="entry name" value="J_dom_sf"/>
</dbReference>
<evidence type="ECO:0000259" key="4">
    <source>
        <dbReference type="PROSITE" id="PS50076"/>
    </source>
</evidence>
<feature type="region of interest" description="Disordered" evidence="3">
    <location>
        <begin position="308"/>
        <end position="332"/>
    </location>
</feature>
<dbReference type="PANTHER" id="PTHR23172:SF87">
    <property type="entry name" value="CHAPERONE DNAJ-DOMAIN SUPERFAMILY PROTEIN"/>
    <property type="match status" value="1"/>
</dbReference>
<feature type="region of interest" description="Disordered" evidence="3">
    <location>
        <begin position="1102"/>
        <end position="1160"/>
    </location>
</feature>
<reference evidence="5 6" key="1">
    <citation type="journal article" date="2021" name="Commun. Biol.">
        <title>The genome of Shorea leprosula (Dipterocarpaceae) highlights the ecological relevance of drought in aseasonal tropical rainforests.</title>
        <authorList>
            <person name="Ng K.K.S."/>
            <person name="Kobayashi M.J."/>
            <person name="Fawcett J.A."/>
            <person name="Hatakeyama M."/>
            <person name="Paape T."/>
            <person name="Ng C.H."/>
            <person name="Ang C.C."/>
            <person name="Tnah L.H."/>
            <person name="Lee C.T."/>
            <person name="Nishiyama T."/>
            <person name="Sese J."/>
            <person name="O'Brien M.J."/>
            <person name="Copetti D."/>
            <person name="Mohd Noor M.I."/>
            <person name="Ong R.C."/>
            <person name="Putra M."/>
            <person name="Sireger I.Z."/>
            <person name="Indrioko S."/>
            <person name="Kosugi Y."/>
            <person name="Izuno A."/>
            <person name="Isagi Y."/>
            <person name="Lee S.L."/>
            <person name="Shimizu K.K."/>
        </authorList>
    </citation>
    <scope>NUCLEOTIDE SEQUENCE [LARGE SCALE GENOMIC DNA]</scope>
    <source>
        <strain evidence="5">214</strain>
    </source>
</reference>
<name>A0AAV5I9Z8_9ROSI</name>
<feature type="region of interest" description="Disordered" evidence="3">
    <location>
        <begin position="122"/>
        <end position="165"/>
    </location>
</feature>
<proteinExistence type="predicted"/>
<dbReference type="GO" id="GO:0005737">
    <property type="term" value="C:cytoplasm"/>
    <property type="evidence" value="ECO:0007669"/>
    <property type="project" value="TreeGrafter"/>
</dbReference>
<feature type="compositionally biased region" description="Basic and acidic residues" evidence="3">
    <location>
        <begin position="1136"/>
        <end position="1160"/>
    </location>
</feature>
<feature type="compositionally biased region" description="Polar residues" evidence="3">
    <location>
        <begin position="604"/>
        <end position="619"/>
    </location>
</feature>
<feature type="region of interest" description="Disordered" evidence="3">
    <location>
        <begin position="896"/>
        <end position="918"/>
    </location>
</feature>
<feature type="compositionally biased region" description="Basic and acidic residues" evidence="3">
    <location>
        <begin position="658"/>
        <end position="680"/>
    </location>
</feature>
<feature type="compositionally biased region" description="Basic and acidic residues" evidence="3">
    <location>
        <begin position="743"/>
        <end position="778"/>
    </location>
</feature>
<feature type="compositionally biased region" description="Basic and acidic residues" evidence="3">
    <location>
        <begin position="386"/>
        <end position="420"/>
    </location>
</feature>
<dbReference type="Proteomes" id="UP001054252">
    <property type="component" value="Unassembled WGS sequence"/>
</dbReference>
<dbReference type="GO" id="GO:0072583">
    <property type="term" value="P:clathrin-dependent endocytosis"/>
    <property type="evidence" value="ECO:0007669"/>
    <property type="project" value="TreeGrafter"/>
</dbReference>
<keyword evidence="6" id="KW-1185">Reference proteome</keyword>
<feature type="compositionally biased region" description="Basic and acidic residues" evidence="3">
    <location>
        <begin position="620"/>
        <end position="631"/>
    </location>
</feature>
<dbReference type="EMBL" id="BPVZ01000008">
    <property type="protein sequence ID" value="GKU94484.1"/>
    <property type="molecule type" value="Genomic_DNA"/>
</dbReference>
<feature type="compositionally biased region" description="Basic residues" evidence="3">
    <location>
        <begin position="574"/>
        <end position="586"/>
    </location>
</feature>
<feature type="compositionally biased region" description="Basic and acidic residues" evidence="3">
    <location>
        <begin position="809"/>
        <end position="864"/>
    </location>
</feature>
<feature type="region of interest" description="Disordered" evidence="3">
    <location>
        <begin position="809"/>
        <end position="873"/>
    </location>
</feature>
<gene>
    <name evidence="5" type="ORF">SLEP1_g7981</name>
</gene>
<feature type="compositionally biased region" description="Polar residues" evidence="3">
    <location>
        <begin position="1125"/>
        <end position="1135"/>
    </location>
</feature>
<dbReference type="PROSITE" id="PS50076">
    <property type="entry name" value="DNAJ_2"/>
    <property type="match status" value="1"/>
</dbReference>
<evidence type="ECO:0000313" key="6">
    <source>
        <dbReference type="Proteomes" id="UP001054252"/>
    </source>
</evidence>
<dbReference type="GO" id="GO:0072318">
    <property type="term" value="P:clathrin coat disassembly"/>
    <property type="evidence" value="ECO:0007669"/>
    <property type="project" value="TreeGrafter"/>
</dbReference>
<dbReference type="Gene3D" id="1.10.287.110">
    <property type="entry name" value="DnaJ domain"/>
    <property type="match status" value="1"/>
</dbReference>
<accession>A0AAV5I9Z8</accession>
<feature type="compositionally biased region" description="Basic and acidic residues" evidence="3">
    <location>
        <begin position="939"/>
        <end position="949"/>
    </location>
</feature>
<feature type="compositionally biased region" description="Basic and acidic residues" evidence="3">
    <location>
        <begin position="694"/>
        <end position="727"/>
    </location>
</feature>
<evidence type="ECO:0000313" key="5">
    <source>
        <dbReference type="EMBL" id="GKU94484.1"/>
    </source>
</evidence>
<dbReference type="SUPFAM" id="SSF46565">
    <property type="entry name" value="Chaperone J-domain"/>
    <property type="match status" value="1"/>
</dbReference>
<feature type="region of interest" description="Disordered" evidence="3">
    <location>
        <begin position="644"/>
        <end position="781"/>
    </location>
</feature>
<feature type="region of interest" description="Disordered" evidence="3">
    <location>
        <begin position="450"/>
        <end position="474"/>
    </location>
</feature>
<evidence type="ECO:0000256" key="1">
    <source>
        <dbReference type="ARBA" id="ARBA00023054"/>
    </source>
</evidence>
<keyword evidence="1 2" id="KW-0175">Coiled coil</keyword>
<dbReference type="FunFam" id="1.10.287.110:FF:000009">
    <property type="entry name" value="Auxilin-related protein 1"/>
    <property type="match status" value="1"/>
</dbReference>
<dbReference type="InterPro" id="IPR001623">
    <property type="entry name" value="DnaJ_domain"/>
</dbReference>
<feature type="region of interest" description="Disordered" evidence="3">
    <location>
        <begin position="372"/>
        <end position="429"/>
    </location>
</feature>
<comment type="caution">
    <text evidence="5">The sequence shown here is derived from an EMBL/GenBank/DDBJ whole genome shotgun (WGS) entry which is preliminary data.</text>
</comment>
<evidence type="ECO:0000256" key="3">
    <source>
        <dbReference type="SAM" id="MobiDB-lite"/>
    </source>
</evidence>
<organism evidence="5 6">
    <name type="scientific">Rubroshorea leprosula</name>
    <dbReference type="NCBI Taxonomy" id="152421"/>
    <lineage>
        <taxon>Eukaryota</taxon>
        <taxon>Viridiplantae</taxon>
        <taxon>Streptophyta</taxon>
        <taxon>Embryophyta</taxon>
        <taxon>Tracheophyta</taxon>
        <taxon>Spermatophyta</taxon>
        <taxon>Magnoliopsida</taxon>
        <taxon>eudicotyledons</taxon>
        <taxon>Gunneridae</taxon>
        <taxon>Pentapetalae</taxon>
        <taxon>rosids</taxon>
        <taxon>malvids</taxon>
        <taxon>Malvales</taxon>
        <taxon>Dipterocarpaceae</taxon>
        <taxon>Rubroshorea</taxon>
    </lineage>
</organism>
<evidence type="ECO:0000256" key="2">
    <source>
        <dbReference type="SAM" id="Coils"/>
    </source>
</evidence>